<protein>
    <submittedName>
        <fullName evidence="1">Unnamed protein product</fullName>
    </submittedName>
</protein>
<sequence length="309" mass="35871">MLYVNMQWVESWIQSEFYMDAFHHVLELSDQIRFMSDITISIHLITANRFTGWYPNVVALHTTVGCLLVRPNMLPNLENLVLSVNSVVSEDFVNAVDKILDSYRNLKKIRLVPSHFCKIDFFVPSIELETTKNAVKLMTESFQQHEQVTLEICNWTGIWEPEEKDPFRQKTQSDYMPISMFPQFTASCQFIANAVIKLALSIDAKTPDLASLSMFPNLKELWLLTVKEGGKLIRVESQSLARFYVIWAAHQPVNIDFSQMPNLSEFSIRIKEKFRCIIQPLTIQTMPSRFRQRLIDEVGAKLMKSRTRI</sequence>
<proteinExistence type="predicted"/>
<gene>
    <name evidence="1" type="ORF">Amon02_000122800</name>
</gene>
<evidence type="ECO:0000313" key="1">
    <source>
        <dbReference type="EMBL" id="GME73028.1"/>
    </source>
</evidence>
<reference evidence="1" key="1">
    <citation type="submission" date="2023-04" db="EMBL/GenBank/DDBJ databases">
        <title>Ambrosiozyma monospora NBRC 10751.</title>
        <authorList>
            <person name="Ichikawa N."/>
            <person name="Sato H."/>
            <person name="Tonouchi N."/>
        </authorList>
    </citation>
    <scope>NUCLEOTIDE SEQUENCE</scope>
    <source>
        <strain evidence="1">NBRC 10751</strain>
    </source>
</reference>
<evidence type="ECO:0000313" key="2">
    <source>
        <dbReference type="Proteomes" id="UP001165064"/>
    </source>
</evidence>
<comment type="caution">
    <text evidence="1">The sequence shown here is derived from an EMBL/GenBank/DDBJ whole genome shotgun (WGS) entry which is preliminary data.</text>
</comment>
<dbReference type="EMBL" id="BSXS01000573">
    <property type="protein sequence ID" value="GME73028.1"/>
    <property type="molecule type" value="Genomic_DNA"/>
</dbReference>
<organism evidence="1 2">
    <name type="scientific">Ambrosiozyma monospora</name>
    <name type="common">Yeast</name>
    <name type="synonym">Endomycopsis monosporus</name>
    <dbReference type="NCBI Taxonomy" id="43982"/>
    <lineage>
        <taxon>Eukaryota</taxon>
        <taxon>Fungi</taxon>
        <taxon>Dikarya</taxon>
        <taxon>Ascomycota</taxon>
        <taxon>Saccharomycotina</taxon>
        <taxon>Pichiomycetes</taxon>
        <taxon>Pichiales</taxon>
        <taxon>Pichiaceae</taxon>
        <taxon>Ambrosiozyma</taxon>
    </lineage>
</organism>
<keyword evidence="2" id="KW-1185">Reference proteome</keyword>
<dbReference type="Proteomes" id="UP001165064">
    <property type="component" value="Unassembled WGS sequence"/>
</dbReference>
<name>A0ACB5SU87_AMBMO</name>
<accession>A0ACB5SU87</accession>